<proteinExistence type="predicted"/>
<gene>
    <name evidence="1" type="ORF">OY14_04345</name>
</gene>
<evidence type="ECO:0000313" key="1">
    <source>
        <dbReference type="EMBL" id="AJA90682.1"/>
    </source>
</evidence>
<dbReference type="Proteomes" id="UP000030940">
    <property type="component" value="Plasmid cp26"/>
</dbReference>
<keyword evidence="1" id="KW-0614">Plasmid</keyword>
<keyword evidence="2" id="KW-1185">Reference proteome</keyword>
<sequence length="172" mass="21010">MKIKEKENKFFNRVEKQKNKIVYHTKIFSMINNFEAKPKKGKFWLCFRNVFNSKKYESFHLFSVKENDKFLGIFYGFVKLPKPFIINYSEKGIKKTIRLKKIFYVEFKFKKGSVFCYLRSLYILTKNKNKNKIFYKSLLERTLKIEDEIHKFYGKKYESNKGILNWIIKTQK</sequence>
<dbReference type="EMBL" id="CP009911">
    <property type="protein sequence ID" value="AJA90682.1"/>
    <property type="molecule type" value="Genomic_DNA"/>
</dbReference>
<geneLocation type="plasmid" evidence="1 2">
    <name>cp26</name>
</geneLocation>
<dbReference type="Pfam" id="PF02890">
    <property type="entry name" value="DUF226"/>
    <property type="match status" value="1"/>
</dbReference>
<organism evidence="1 2">
    <name type="scientific">Borreliella chilensis</name>
    <dbReference type="NCBI Taxonomy" id="1245910"/>
    <lineage>
        <taxon>Bacteria</taxon>
        <taxon>Pseudomonadati</taxon>
        <taxon>Spirochaetota</taxon>
        <taxon>Spirochaetia</taxon>
        <taxon>Spirochaetales</taxon>
        <taxon>Borreliaceae</taxon>
        <taxon>Borreliella</taxon>
    </lineage>
</organism>
<dbReference type="AlphaFoldDB" id="A0A0A7V399"/>
<name>A0A0A7V399_9SPIR</name>
<evidence type="ECO:0000313" key="2">
    <source>
        <dbReference type="Proteomes" id="UP000030940"/>
    </source>
</evidence>
<reference evidence="1 2" key="1">
    <citation type="journal article" date="2015" name="Genome Announc.">
        <title>Genome Sequence of Borrelia chilensis VA1, a South American Member of the Lyme Borreliosis Group.</title>
        <authorList>
            <person name="Huang W."/>
            <person name="Ojaimi C."/>
            <person name="Fallon J.T."/>
            <person name="Travisany D."/>
            <person name="Maass A."/>
            <person name="Ivanova L."/>
            <person name="Tomova A."/>
            <person name="Gonzalez-Acuna D."/>
            <person name="Godfrey H.P."/>
            <person name="Cabello F.C."/>
        </authorList>
    </citation>
    <scope>NUCLEOTIDE SEQUENCE [LARGE SCALE GENOMIC DNA]</scope>
    <source>
        <strain evidence="1 2">VA1</strain>
        <plasmid evidence="1">cp26</plasmid>
    </source>
</reference>
<protein>
    <submittedName>
        <fullName evidence="1">Partition protein</fullName>
    </submittedName>
</protein>
<dbReference type="InterPro" id="IPR004180">
    <property type="entry name" value="DUF226_BOR_spp"/>
</dbReference>
<accession>A0A0A7V399</accession>
<dbReference type="KEGG" id="bchi:OY14_04345"/>
<dbReference type="HOGENOM" id="CLU_109712_0_0_12"/>